<proteinExistence type="predicted"/>
<organism evidence="1">
    <name type="scientific">Rhizophora mucronata</name>
    <name type="common">Asiatic mangrove</name>
    <dbReference type="NCBI Taxonomy" id="61149"/>
    <lineage>
        <taxon>Eukaryota</taxon>
        <taxon>Viridiplantae</taxon>
        <taxon>Streptophyta</taxon>
        <taxon>Embryophyta</taxon>
        <taxon>Tracheophyta</taxon>
        <taxon>Spermatophyta</taxon>
        <taxon>Magnoliopsida</taxon>
        <taxon>eudicotyledons</taxon>
        <taxon>Gunneridae</taxon>
        <taxon>Pentapetalae</taxon>
        <taxon>rosids</taxon>
        <taxon>fabids</taxon>
        <taxon>Malpighiales</taxon>
        <taxon>Rhizophoraceae</taxon>
        <taxon>Rhizophora</taxon>
    </lineage>
</organism>
<name>A0A2P2JAY7_RHIMU</name>
<dbReference type="EMBL" id="GGEC01010138">
    <property type="protein sequence ID" value="MBW90621.1"/>
    <property type="molecule type" value="Transcribed_RNA"/>
</dbReference>
<sequence length="15" mass="1795">MMALETSLWKKLDTK</sequence>
<protein>
    <submittedName>
        <fullName evidence="1">Uncharacterized protein</fullName>
    </submittedName>
</protein>
<accession>A0A2P2JAY7</accession>
<reference evidence="1" key="1">
    <citation type="submission" date="2018-02" db="EMBL/GenBank/DDBJ databases">
        <title>Rhizophora mucronata_Transcriptome.</title>
        <authorList>
            <person name="Meera S.P."/>
            <person name="Sreeshan A."/>
            <person name="Augustine A."/>
        </authorList>
    </citation>
    <scope>NUCLEOTIDE SEQUENCE</scope>
    <source>
        <tissue evidence="1">Leaf</tissue>
    </source>
</reference>
<evidence type="ECO:0000313" key="1">
    <source>
        <dbReference type="EMBL" id="MBW90621.1"/>
    </source>
</evidence>